<protein>
    <submittedName>
        <fullName evidence="2">Uncharacterized phage-associated protein</fullName>
    </submittedName>
</protein>
<evidence type="ECO:0000313" key="2">
    <source>
        <dbReference type="EMBL" id="SOH95628.1"/>
    </source>
</evidence>
<dbReference type="EMBL" id="OCTN01000013">
    <property type="protein sequence ID" value="SOH95628.1"/>
    <property type="molecule type" value="Genomic_DNA"/>
</dbReference>
<proteinExistence type="predicted"/>
<dbReference type="Pfam" id="PF13274">
    <property type="entry name" value="SocA_Panacea"/>
    <property type="match status" value="1"/>
</dbReference>
<feature type="domain" description="Antitoxin SocA-like Panacea" evidence="1">
    <location>
        <begin position="31"/>
        <end position="137"/>
    </location>
</feature>
<name>A0A2C9CWJ6_9RHOB</name>
<dbReference type="RefSeq" id="WP_097932272.1">
    <property type="nucleotide sequence ID" value="NZ_OCTN01000013.1"/>
</dbReference>
<evidence type="ECO:0000313" key="3">
    <source>
        <dbReference type="Proteomes" id="UP000220034"/>
    </source>
</evidence>
<gene>
    <name evidence="2" type="ORF">SAMN06273572_11340</name>
</gene>
<dbReference type="AlphaFoldDB" id="A0A2C9CWJ6"/>
<accession>A0A2C9CWJ6</accession>
<evidence type="ECO:0000259" key="1">
    <source>
        <dbReference type="Pfam" id="PF13274"/>
    </source>
</evidence>
<keyword evidence="3" id="KW-1185">Reference proteome</keyword>
<reference evidence="3" key="1">
    <citation type="submission" date="2017-09" db="EMBL/GenBank/DDBJ databases">
        <authorList>
            <person name="Varghese N."/>
            <person name="Submissions S."/>
        </authorList>
    </citation>
    <scope>NUCLEOTIDE SEQUENCE [LARGE SCALE GENOMIC DNA]</scope>
    <source>
        <strain evidence="3">C7</strain>
    </source>
</reference>
<sequence length="187" mass="20876">MTYNPRKAAQTIAYFALQSGGSAVSVLKAVKLVYLADRESVKRRGHPIQDEARVSMPHGPVNSITYDYLSGAYDPEGVGWADFLKDREDHNVGLANTNISVDDLDELSQAELAILADIWIQFGSMNKWALRDWTHVAKNVPEWKDPKGSSRKISLQEIMKAVGVNESEKRAREYQSLQNAQDILASL</sequence>
<dbReference type="Proteomes" id="UP000220034">
    <property type="component" value="Unassembled WGS sequence"/>
</dbReference>
<organism evidence="2 3">
    <name type="scientific">Pontivivens marinum</name>
    <dbReference type="NCBI Taxonomy" id="1690039"/>
    <lineage>
        <taxon>Bacteria</taxon>
        <taxon>Pseudomonadati</taxon>
        <taxon>Pseudomonadota</taxon>
        <taxon>Alphaproteobacteria</taxon>
        <taxon>Rhodobacterales</taxon>
        <taxon>Paracoccaceae</taxon>
        <taxon>Pontivivens</taxon>
    </lineage>
</organism>
<dbReference type="InterPro" id="IPR025272">
    <property type="entry name" value="SocA_Panacea"/>
</dbReference>
<dbReference type="OrthoDB" id="9813053at2"/>